<dbReference type="SUPFAM" id="SSF53448">
    <property type="entry name" value="Nucleotide-diphospho-sugar transferases"/>
    <property type="match status" value="1"/>
</dbReference>
<evidence type="ECO:0000256" key="1">
    <source>
        <dbReference type="SAM" id="Phobius"/>
    </source>
</evidence>
<dbReference type="InterPro" id="IPR029044">
    <property type="entry name" value="Nucleotide-diphossugar_trans"/>
</dbReference>
<feature type="transmembrane region" description="Helical" evidence="1">
    <location>
        <begin position="231"/>
        <end position="252"/>
    </location>
</feature>
<evidence type="ECO:0000313" key="4">
    <source>
        <dbReference type="Proteomes" id="UP000615326"/>
    </source>
</evidence>
<comment type="caution">
    <text evidence="3">The sequence shown here is derived from an EMBL/GenBank/DDBJ whole genome shotgun (WGS) entry which is preliminary data.</text>
</comment>
<proteinExistence type="predicted"/>
<keyword evidence="1" id="KW-0812">Transmembrane</keyword>
<dbReference type="Gene3D" id="3.90.550.10">
    <property type="entry name" value="Spore Coat Polysaccharide Biosynthesis Protein SpsA, Chain A"/>
    <property type="match status" value="1"/>
</dbReference>
<dbReference type="CDD" id="cd00761">
    <property type="entry name" value="Glyco_tranf_GTA_type"/>
    <property type="match status" value="1"/>
</dbReference>
<dbReference type="EMBL" id="WOSW01000014">
    <property type="protein sequence ID" value="NHO32709.1"/>
    <property type="molecule type" value="Genomic_DNA"/>
</dbReference>
<dbReference type="InterPro" id="IPR050834">
    <property type="entry name" value="Glycosyltransf_2"/>
</dbReference>
<sequence>MRFSLVVPTLNRPDSLKMFLEGLIGQPFTDLEVIIVDQSGSDLYDQVVEEFSSRLCLRHIRSNVRRCRYACAVGAAHAIGDIIAFPDDDCVYRPDTLTRVDEHFRDDPELGFLTGAVINFEGSRTRMGRWLQKSAWLNQKTIWTGLIEFNMFIRRDLYEAVGGFDIDMGPGCDFVAAEGQDLGLRLLRSGARGYFDSDLLVMHPDKPDDVKRDRARSYARGMGYALRKNNASAGLVAIFMIRPFGGILLSLLRGMPGYAGYYLRMLTGRIEGYFSWAAFRAQAEVSARFLR</sequence>
<protein>
    <submittedName>
        <fullName evidence="3">Glycosyltransferase</fullName>
    </submittedName>
</protein>
<evidence type="ECO:0000313" key="3">
    <source>
        <dbReference type="EMBL" id="NHO32709.1"/>
    </source>
</evidence>
<accession>A0ABX0K8H0</accession>
<feature type="domain" description="Glycosyltransferase 2-like" evidence="2">
    <location>
        <begin position="4"/>
        <end position="161"/>
    </location>
</feature>
<keyword evidence="1" id="KW-0472">Membrane</keyword>
<dbReference type="Proteomes" id="UP000615326">
    <property type="component" value="Unassembled WGS sequence"/>
</dbReference>
<dbReference type="PANTHER" id="PTHR43685:SF2">
    <property type="entry name" value="GLYCOSYLTRANSFERASE 2-LIKE DOMAIN-CONTAINING PROTEIN"/>
    <property type="match status" value="1"/>
</dbReference>
<keyword evidence="4" id="KW-1185">Reference proteome</keyword>
<name>A0ABX0K8H0_9PROT</name>
<dbReference type="InterPro" id="IPR001173">
    <property type="entry name" value="Glyco_trans_2-like"/>
</dbReference>
<dbReference type="Pfam" id="PF00535">
    <property type="entry name" value="Glycos_transf_2"/>
    <property type="match status" value="1"/>
</dbReference>
<dbReference type="PANTHER" id="PTHR43685">
    <property type="entry name" value="GLYCOSYLTRANSFERASE"/>
    <property type="match status" value="1"/>
</dbReference>
<evidence type="ECO:0000259" key="2">
    <source>
        <dbReference type="Pfam" id="PF00535"/>
    </source>
</evidence>
<organism evidence="3 4">
    <name type="scientific">Acetobacter fallax</name>
    <dbReference type="NCBI Taxonomy" id="1737473"/>
    <lineage>
        <taxon>Bacteria</taxon>
        <taxon>Pseudomonadati</taxon>
        <taxon>Pseudomonadota</taxon>
        <taxon>Alphaproteobacteria</taxon>
        <taxon>Acetobacterales</taxon>
        <taxon>Acetobacteraceae</taxon>
        <taxon>Acetobacter</taxon>
    </lineage>
</organism>
<reference evidence="3 4" key="1">
    <citation type="journal article" date="2020" name="Int. J. Syst. Evol. Microbiol.">
        <title>Novel acetic acid bacteria from cider fermentations: Acetobacter conturbans sp. nov. and Acetobacter fallax sp. nov.</title>
        <authorList>
            <person name="Sombolestani A.S."/>
            <person name="Cleenwerck I."/>
            <person name="Cnockaert M."/>
            <person name="Borremans W."/>
            <person name="Wieme A.D."/>
            <person name="De Vuyst L."/>
            <person name="Vandamme P."/>
        </authorList>
    </citation>
    <scope>NUCLEOTIDE SEQUENCE [LARGE SCALE GENOMIC DNA]</scope>
    <source>
        <strain evidence="3 4">LMG 1637</strain>
    </source>
</reference>
<keyword evidence="1" id="KW-1133">Transmembrane helix</keyword>
<gene>
    <name evidence="3" type="ORF">GOB84_09075</name>
</gene>